<dbReference type="EMBL" id="CP126746">
    <property type="protein sequence ID" value="WMB13222.1"/>
    <property type="molecule type" value="Genomic_DNA"/>
</dbReference>
<dbReference type="Gene3D" id="2.60.40.10">
    <property type="entry name" value="Immunoglobulins"/>
    <property type="match status" value="1"/>
</dbReference>
<feature type="chain" id="PRO_5043601301" description="Molecular chaperone" evidence="1">
    <location>
        <begin position="26"/>
        <end position="253"/>
    </location>
</feature>
<dbReference type="AlphaFoldDB" id="A0AAX3Z7Z5"/>
<name>A0AAX3Z7Z5_9ENTR</name>
<dbReference type="Proteomes" id="UP001229386">
    <property type="component" value="Chromosome"/>
</dbReference>
<evidence type="ECO:0000313" key="2">
    <source>
        <dbReference type="EMBL" id="WMB13222.1"/>
    </source>
</evidence>
<evidence type="ECO:0000256" key="1">
    <source>
        <dbReference type="SAM" id="SignalP"/>
    </source>
</evidence>
<reference evidence="2" key="1">
    <citation type="journal article" date="2023" name="J. Antimicrob. Chemother.">
        <title>Emergence of OXA-48-producing Enterobacter hormaechei in a Swiss companion animal clinic and their genetic relationship to clinical human isolates.</title>
        <authorList>
            <person name="Dona V."/>
            <person name="Nordmann P."/>
            <person name="Kittl S."/>
            <person name="Schuller S."/>
            <person name="Bouvier M."/>
            <person name="Poirel L."/>
            <person name="Endimiani A."/>
            <person name="Perreten V."/>
        </authorList>
    </citation>
    <scope>NUCLEOTIDE SEQUENCE</scope>
    <source>
        <strain evidence="2">Ehh_25</strain>
    </source>
</reference>
<proteinExistence type="predicted"/>
<dbReference type="InterPro" id="IPR008962">
    <property type="entry name" value="PapD-like_sf"/>
</dbReference>
<protein>
    <recommendedName>
        <fullName evidence="4">Molecular chaperone</fullName>
    </recommendedName>
</protein>
<organism evidence="2 3">
    <name type="scientific">Enterobacter hormaechei</name>
    <dbReference type="NCBI Taxonomy" id="158836"/>
    <lineage>
        <taxon>Bacteria</taxon>
        <taxon>Pseudomonadati</taxon>
        <taxon>Pseudomonadota</taxon>
        <taxon>Gammaproteobacteria</taxon>
        <taxon>Enterobacterales</taxon>
        <taxon>Enterobacteriaceae</taxon>
        <taxon>Enterobacter</taxon>
        <taxon>Enterobacter cloacae complex</taxon>
    </lineage>
</organism>
<accession>A0AAX3Z7Z5</accession>
<evidence type="ECO:0008006" key="4">
    <source>
        <dbReference type="Google" id="ProtNLM"/>
    </source>
</evidence>
<sequence>MKFKKFLNAAGVVLYFGMISTSVNAAPMIGIGSMYDVLTPDSHSLTKRIYNSGDSTAFVRVELLEIHPGQKNTPNNETPVKEMSGNVLEKNRLVVTPLRMIIPPNGFQSARVMWPGVRDKERYFRVRFTPVMPQAEDGFGLDSKAAGQYREETLQAGVNILTGYGSVVIVQPEKPAFNTLIKQSDSGGVSVVNKGNATVVLEDIRQCKSANTDCGEVSREFILPGRSYSVAGKNGFKTNFTLIEGNNKQAKSF</sequence>
<dbReference type="InterPro" id="IPR013783">
    <property type="entry name" value="Ig-like_fold"/>
</dbReference>
<dbReference type="RefSeq" id="WP_306675670.1">
    <property type="nucleotide sequence ID" value="NZ_CP126746.1"/>
</dbReference>
<dbReference type="SUPFAM" id="SSF49354">
    <property type="entry name" value="PapD-like"/>
    <property type="match status" value="1"/>
</dbReference>
<gene>
    <name evidence="2" type="ORF">QPR60_10450</name>
</gene>
<keyword evidence="1" id="KW-0732">Signal</keyword>
<evidence type="ECO:0000313" key="3">
    <source>
        <dbReference type="Proteomes" id="UP001229386"/>
    </source>
</evidence>
<feature type="signal peptide" evidence="1">
    <location>
        <begin position="1"/>
        <end position="25"/>
    </location>
</feature>